<evidence type="ECO:0000256" key="4">
    <source>
        <dbReference type="ARBA" id="ARBA00023136"/>
    </source>
</evidence>
<dbReference type="InterPro" id="IPR000832">
    <property type="entry name" value="GPCR_2_secretin-like"/>
</dbReference>
<evidence type="ECO:0000256" key="1">
    <source>
        <dbReference type="ARBA" id="ARBA00004141"/>
    </source>
</evidence>
<feature type="domain" description="G-protein coupled receptors family 2 profile 2" evidence="6">
    <location>
        <begin position="177"/>
        <end position="408"/>
    </location>
</feature>
<dbReference type="AlphaFoldDB" id="A0A197JS32"/>
<keyword evidence="2 5" id="KW-0812">Transmembrane</keyword>
<dbReference type="EMBL" id="KV442060">
    <property type="protein sequence ID" value="OAQ27129.1"/>
    <property type="molecule type" value="Genomic_DNA"/>
</dbReference>
<protein>
    <recommendedName>
        <fullName evidence="6">G-protein coupled receptors family 2 profile 2 domain-containing protein</fullName>
    </recommendedName>
</protein>
<feature type="transmembrane region" description="Helical" evidence="5">
    <location>
        <begin position="320"/>
        <end position="344"/>
    </location>
</feature>
<keyword evidence="8" id="KW-1185">Reference proteome</keyword>
<dbReference type="InterPro" id="IPR053247">
    <property type="entry name" value="GPCR_GPR1/git3-like"/>
</dbReference>
<feature type="transmembrane region" description="Helical" evidence="5">
    <location>
        <begin position="131"/>
        <end position="150"/>
    </location>
</feature>
<dbReference type="GO" id="GO:0004930">
    <property type="term" value="F:G protein-coupled receptor activity"/>
    <property type="evidence" value="ECO:0007669"/>
    <property type="project" value="InterPro"/>
</dbReference>
<evidence type="ECO:0000256" key="3">
    <source>
        <dbReference type="ARBA" id="ARBA00022989"/>
    </source>
</evidence>
<keyword evidence="4 5" id="KW-0472">Membrane</keyword>
<feature type="transmembrane region" description="Helical" evidence="5">
    <location>
        <begin position="258"/>
        <end position="283"/>
    </location>
</feature>
<feature type="transmembrane region" description="Helical" evidence="5">
    <location>
        <begin position="182"/>
        <end position="204"/>
    </location>
</feature>
<feature type="transmembrane region" description="Helical" evidence="5">
    <location>
        <begin position="105"/>
        <end position="124"/>
    </location>
</feature>
<dbReference type="STRING" id="1314771.A0A197JS32"/>
<dbReference type="GO" id="GO:0016020">
    <property type="term" value="C:membrane"/>
    <property type="evidence" value="ECO:0007669"/>
    <property type="project" value="UniProtKB-SubCell"/>
</dbReference>
<organism evidence="7 8">
    <name type="scientific">Linnemannia elongata AG-77</name>
    <dbReference type="NCBI Taxonomy" id="1314771"/>
    <lineage>
        <taxon>Eukaryota</taxon>
        <taxon>Fungi</taxon>
        <taxon>Fungi incertae sedis</taxon>
        <taxon>Mucoromycota</taxon>
        <taxon>Mortierellomycotina</taxon>
        <taxon>Mortierellomycetes</taxon>
        <taxon>Mortierellales</taxon>
        <taxon>Mortierellaceae</taxon>
        <taxon>Linnemannia</taxon>
    </lineage>
</organism>
<dbReference type="PANTHER" id="PTHR42058:SF1">
    <property type="entry name" value="G-PROTEIN COUPLED RECEPTORS FAMILY 2 PROFILE 2 DOMAIN-CONTAINING PROTEIN"/>
    <property type="match status" value="1"/>
</dbReference>
<sequence>MLPANPLPDCSKPVQGTEMYPGGGVPFQPDSSCNSVPFKSSNTTCAAPLEVCPPPFVPDLEFASSGGLRNTDDANCGCGCCLPCPQTNAFYKPGILDKGFFISDILKGISAGLSLILVISYIVLPDKLQHPSNLILFAAIAACLFSSAVAPSYGNPSRVQCAANGVTPANSYNNKLCEAQGAYLLFGAISTTAWLSLIIVNLHLHTVWNSNWLSTRAWLAHVLGWIVPAAFAAIAVLTRSIGWNNSSMCMATMESSNALLFAPLGAIVIPSILLHIATFAHIIRVSLQSENSETVSHSTMSSGRAARISHRRHVMNAIRIQWRAAALALVISSCVLVYWAFYLVQGTKTDMSWMSTWQLCIMTGAASQEECGKMFATGHVPNFVFMMIAEMLVSTPGLWIFLLFFKGSIVQEWREKLSGWICCGGRRRSKKQEDEFYVI</sequence>
<evidence type="ECO:0000256" key="2">
    <source>
        <dbReference type="ARBA" id="ARBA00022692"/>
    </source>
</evidence>
<dbReference type="Gene3D" id="1.20.1070.10">
    <property type="entry name" value="Rhodopsin 7-helix transmembrane proteins"/>
    <property type="match status" value="1"/>
</dbReference>
<feature type="transmembrane region" description="Helical" evidence="5">
    <location>
        <begin position="216"/>
        <end position="238"/>
    </location>
</feature>
<dbReference type="GO" id="GO:0007166">
    <property type="term" value="P:cell surface receptor signaling pathway"/>
    <property type="evidence" value="ECO:0007669"/>
    <property type="project" value="InterPro"/>
</dbReference>
<dbReference type="PANTHER" id="PTHR42058">
    <property type="entry name" value="G_PROTEIN_RECEP_F2_4 DOMAIN-CONTAINING PROTEIN"/>
    <property type="match status" value="1"/>
</dbReference>
<keyword evidence="3 5" id="KW-1133">Transmembrane helix</keyword>
<name>A0A197JS32_9FUNG</name>
<gene>
    <name evidence="7" type="ORF">K457DRAFT_127792</name>
</gene>
<dbReference type="PROSITE" id="PS50261">
    <property type="entry name" value="G_PROTEIN_RECEP_F2_4"/>
    <property type="match status" value="1"/>
</dbReference>
<reference evidence="7 8" key="1">
    <citation type="submission" date="2016-05" db="EMBL/GenBank/DDBJ databases">
        <title>Genome sequencing reveals origins of a unique bacterial endosymbiosis in the earliest lineages of terrestrial Fungi.</title>
        <authorList>
            <consortium name="DOE Joint Genome Institute"/>
            <person name="Uehling J."/>
            <person name="Gryganskyi A."/>
            <person name="Hameed K."/>
            <person name="Tschaplinski T."/>
            <person name="Misztal P."/>
            <person name="Wu S."/>
            <person name="Desiro A."/>
            <person name="Vande Pol N."/>
            <person name="Du Z.-Y."/>
            <person name="Zienkiewicz A."/>
            <person name="Zienkiewicz K."/>
            <person name="Morin E."/>
            <person name="Tisserant E."/>
            <person name="Splivallo R."/>
            <person name="Hainaut M."/>
            <person name="Henrissat B."/>
            <person name="Ohm R."/>
            <person name="Kuo A."/>
            <person name="Yan J."/>
            <person name="Lipzen A."/>
            <person name="Nolan M."/>
            <person name="Labutti K."/>
            <person name="Barry K."/>
            <person name="Goldstein A."/>
            <person name="Labbe J."/>
            <person name="Schadt C."/>
            <person name="Tuskan G."/>
            <person name="Grigoriev I."/>
            <person name="Martin F."/>
            <person name="Vilgalys R."/>
            <person name="Bonito G."/>
        </authorList>
    </citation>
    <scope>NUCLEOTIDE SEQUENCE [LARGE SCALE GENOMIC DNA]</scope>
    <source>
        <strain evidence="7 8">AG-77</strain>
    </source>
</reference>
<dbReference type="Proteomes" id="UP000078512">
    <property type="component" value="Unassembled WGS sequence"/>
</dbReference>
<evidence type="ECO:0000313" key="8">
    <source>
        <dbReference type="Proteomes" id="UP000078512"/>
    </source>
</evidence>
<dbReference type="Pfam" id="PF00002">
    <property type="entry name" value="7tm_2"/>
    <property type="match status" value="1"/>
</dbReference>
<evidence type="ECO:0000313" key="7">
    <source>
        <dbReference type="EMBL" id="OAQ27129.1"/>
    </source>
</evidence>
<feature type="transmembrane region" description="Helical" evidence="5">
    <location>
        <begin position="383"/>
        <end position="405"/>
    </location>
</feature>
<accession>A0A197JS32</accession>
<evidence type="ECO:0000256" key="5">
    <source>
        <dbReference type="SAM" id="Phobius"/>
    </source>
</evidence>
<evidence type="ECO:0000259" key="6">
    <source>
        <dbReference type="PROSITE" id="PS50261"/>
    </source>
</evidence>
<dbReference type="OrthoDB" id="26203at2759"/>
<comment type="subcellular location">
    <subcellularLocation>
        <location evidence="1">Membrane</location>
        <topology evidence="1">Multi-pass membrane protein</topology>
    </subcellularLocation>
</comment>
<dbReference type="InterPro" id="IPR017981">
    <property type="entry name" value="GPCR_2-like_7TM"/>
</dbReference>
<proteinExistence type="predicted"/>